<keyword evidence="2" id="KW-1185">Reference proteome</keyword>
<name>U4L504_PYROM</name>
<proteinExistence type="predicted"/>
<evidence type="ECO:0000313" key="2">
    <source>
        <dbReference type="Proteomes" id="UP000018144"/>
    </source>
</evidence>
<sequence length="111" mass="12631">MSLSDLPYELVFLIFTQLPDLLSTQYLAASSRTLDAVYKSQKWFIWRAVLNNACREAELSPQKSAISPIKLPLGIFRKRQFGDLTALMPRLQRPRSRPRARLPAQALPCAT</sequence>
<dbReference type="EMBL" id="HF935578">
    <property type="protein sequence ID" value="CCX10945.1"/>
    <property type="molecule type" value="Genomic_DNA"/>
</dbReference>
<protein>
    <recommendedName>
        <fullName evidence="3">F-box domain-containing protein</fullName>
    </recommendedName>
</protein>
<evidence type="ECO:0008006" key="3">
    <source>
        <dbReference type="Google" id="ProtNLM"/>
    </source>
</evidence>
<dbReference type="AlphaFoldDB" id="U4L504"/>
<gene>
    <name evidence="1" type="ORF">PCON_10539</name>
</gene>
<evidence type="ECO:0000313" key="1">
    <source>
        <dbReference type="EMBL" id="CCX10945.1"/>
    </source>
</evidence>
<dbReference type="Proteomes" id="UP000018144">
    <property type="component" value="Unassembled WGS sequence"/>
</dbReference>
<reference evidence="1 2" key="1">
    <citation type="journal article" date="2013" name="PLoS Genet.">
        <title>The genome and development-dependent transcriptomes of Pyronema confluens: a window into fungal evolution.</title>
        <authorList>
            <person name="Traeger S."/>
            <person name="Altegoer F."/>
            <person name="Freitag M."/>
            <person name="Gabaldon T."/>
            <person name="Kempken F."/>
            <person name="Kumar A."/>
            <person name="Marcet-Houben M."/>
            <person name="Poggeler S."/>
            <person name="Stajich J.E."/>
            <person name="Nowrousian M."/>
        </authorList>
    </citation>
    <scope>NUCLEOTIDE SEQUENCE [LARGE SCALE GENOMIC DNA]</scope>
    <source>
        <strain evidence="2">CBS 100304</strain>
        <tissue evidence="1">Vegetative mycelium</tissue>
    </source>
</reference>
<accession>U4L504</accession>
<organism evidence="1 2">
    <name type="scientific">Pyronema omphalodes (strain CBS 100304)</name>
    <name type="common">Pyronema confluens</name>
    <dbReference type="NCBI Taxonomy" id="1076935"/>
    <lineage>
        <taxon>Eukaryota</taxon>
        <taxon>Fungi</taxon>
        <taxon>Dikarya</taxon>
        <taxon>Ascomycota</taxon>
        <taxon>Pezizomycotina</taxon>
        <taxon>Pezizomycetes</taxon>
        <taxon>Pezizales</taxon>
        <taxon>Pyronemataceae</taxon>
        <taxon>Pyronema</taxon>
    </lineage>
</organism>